<dbReference type="SUPFAM" id="SSF56752">
    <property type="entry name" value="D-aminoacid aminotransferase-like PLP-dependent enzymes"/>
    <property type="match status" value="1"/>
</dbReference>
<proteinExistence type="predicted"/>
<accession>A0A5N6JA61</accession>
<keyword evidence="2" id="KW-0808">Transferase</keyword>
<evidence type="ECO:0000256" key="1">
    <source>
        <dbReference type="SAM" id="MobiDB-lite"/>
    </source>
</evidence>
<protein>
    <submittedName>
        <fullName evidence="2">Aminotransferase class IV-domain-containing protein</fullName>
    </submittedName>
</protein>
<dbReference type="InterPro" id="IPR043132">
    <property type="entry name" value="BCAT-like_C"/>
</dbReference>
<dbReference type="Proteomes" id="UP000326289">
    <property type="component" value="Unassembled WGS sequence"/>
</dbReference>
<dbReference type="Gene3D" id="3.20.10.10">
    <property type="entry name" value="D-amino Acid Aminotransferase, subunit A, domain 2"/>
    <property type="match status" value="1"/>
</dbReference>
<evidence type="ECO:0000313" key="2">
    <source>
        <dbReference type="EMBL" id="KAB8274844.1"/>
    </source>
</evidence>
<gene>
    <name evidence="2" type="ORF">BDV30DRAFT_225471</name>
</gene>
<dbReference type="EMBL" id="ML732785">
    <property type="protein sequence ID" value="KAB8274844.1"/>
    <property type="molecule type" value="Genomic_DNA"/>
</dbReference>
<dbReference type="AlphaFoldDB" id="A0A5N6JA61"/>
<feature type="compositionally biased region" description="Basic and acidic residues" evidence="1">
    <location>
        <begin position="256"/>
        <end position="268"/>
    </location>
</feature>
<dbReference type="InterPro" id="IPR043131">
    <property type="entry name" value="BCAT-like_N"/>
</dbReference>
<dbReference type="InterPro" id="IPR001544">
    <property type="entry name" value="Aminotrans_IV"/>
</dbReference>
<dbReference type="Gene3D" id="3.30.470.10">
    <property type="match status" value="1"/>
</dbReference>
<sequence length="340" mass="38100">MQRKPITPTTKGCSVPCFLHNFSVDGEYQEPACNARYRMKFYHVHLYPMLSSLFLYDRSCALFAPASSDSFQIISSLRYDPSIPRAIGERTAEPRLLATPYYLLPYHQDRLLNAAICFNWTKAIEFLRQDLGQFSQILDTFIPDKSESWRLRIVIDSSGACKVEANPTASMNPLNLLYPSQEMSQPDTWRVYVDSEPTTPSDFTMHKTTARGDYTAARHRSGILSPQEQAEVLVVNPKGEVMEGSITTPYFRRRRPSSEKDGASKDAGPEWVTPPLLSGGNAGTTRRYALTEGFCTEEVVTVADLVDGEECWLSNGVRGFIPGRIVLMDPKGSGRVPPPR</sequence>
<keyword evidence="2" id="KW-0032">Aminotransferase</keyword>
<dbReference type="GO" id="GO:0008483">
    <property type="term" value="F:transaminase activity"/>
    <property type="evidence" value="ECO:0007669"/>
    <property type="project" value="UniProtKB-KW"/>
</dbReference>
<dbReference type="InterPro" id="IPR036038">
    <property type="entry name" value="Aminotransferase-like"/>
</dbReference>
<reference evidence="2 3" key="1">
    <citation type="submission" date="2019-04" db="EMBL/GenBank/DDBJ databases">
        <title>Fungal friends and foes A comparative genomics study of 23 Aspergillus species from section Flavi.</title>
        <authorList>
            <consortium name="DOE Joint Genome Institute"/>
            <person name="Kjaerbolling I."/>
            <person name="Vesth T.C."/>
            <person name="Frisvad J.C."/>
            <person name="Nybo J.L."/>
            <person name="Theobald S."/>
            <person name="Kildgaard S."/>
            <person name="Petersen T.I."/>
            <person name="Kuo A."/>
            <person name="Sato A."/>
            <person name="Lyhne E.K."/>
            <person name="Kogle M.E."/>
            <person name="Wiebenga A."/>
            <person name="Kun R.S."/>
            <person name="Lubbers R.J."/>
            <person name="Makela M.R."/>
            <person name="Barry K."/>
            <person name="Chovatia M."/>
            <person name="Clum A."/>
            <person name="Daum C."/>
            <person name="Haridas S."/>
            <person name="He G."/>
            <person name="LaButti K."/>
            <person name="Lipzen A."/>
            <person name="Mondo S."/>
            <person name="Pangilinan J."/>
            <person name="Riley R."/>
            <person name="Salamov A."/>
            <person name="Simmons B.A."/>
            <person name="Magnuson J.K."/>
            <person name="Henrissat B."/>
            <person name="Mortensen U.H."/>
            <person name="Larsen T.O."/>
            <person name="De vries R.P."/>
            <person name="Grigoriev I.V."/>
            <person name="Machida M."/>
            <person name="Baker S.E."/>
            <person name="Andersen M.R."/>
        </authorList>
    </citation>
    <scope>NUCLEOTIDE SEQUENCE [LARGE SCALE GENOMIC DNA]</scope>
    <source>
        <strain evidence="2 3">CBS 117635</strain>
    </source>
</reference>
<keyword evidence="3" id="KW-1185">Reference proteome</keyword>
<organism evidence="2 3">
    <name type="scientific">Aspergillus minisclerotigenes</name>
    <dbReference type="NCBI Taxonomy" id="656917"/>
    <lineage>
        <taxon>Eukaryota</taxon>
        <taxon>Fungi</taxon>
        <taxon>Dikarya</taxon>
        <taxon>Ascomycota</taxon>
        <taxon>Pezizomycotina</taxon>
        <taxon>Eurotiomycetes</taxon>
        <taxon>Eurotiomycetidae</taxon>
        <taxon>Eurotiales</taxon>
        <taxon>Aspergillaceae</taxon>
        <taxon>Aspergillus</taxon>
        <taxon>Aspergillus subgen. Circumdati</taxon>
    </lineage>
</organism>
<evidence type="ECO:0000313" key="3">
    <source>
        <dbReference type="Proteomes" id="UP000326289"/>
    </source>
</evidence>
<feature type="region of interest" description="Disordered" evidence="1">
    <location>
        <begin position="249"/>
        <end position="279"/>
    </location>
</feature>
<dbReference type="Pfam" id="PF01063">
    <property type="entry name" value="Aminotran_4"/>
    <property type="match status" value="1"/>
</dbReference>
<name>A0A5N6JA61_9EURO</name>